<dbReference type="EMBL" id="BAABEX010000029">
    <property type="protein sequence ID" value="GAA4429200.1"/>
    <property type="molecule type" value="Genomic_DNA"/>
</dbReference>
<feature type="compositionally biased region" description="Low complexity" evidence="1">
    <location>
        <begin position="54"/>
        <end position="72"/>
    </location>
</feature>
<sequence length="178" mass="18115">MLAMLPKRSPWDTPPHGDFAAYVERLTAESAARAAAAAHRTSAAAPAPAPAAPVPASASASPSAAPQRTAASRGRPASKAPRVAQVAVAQALQQHPAALAALLTVVRGARRGALGMAVLLGVLWWWSGGVPLASVAFLAIWWSLGRALRWLGDVAPQAAPPASAPATPKARTARSRAP</sequence>
<keyword evidence="4" id="KW-1185">Reference proteome</keyword>
<keyword evidence="2" id="KW-0812">Transmembrane</keyword>
<organism evidence="3 4">
    <name type="scientific">Acidovorax lacteus</name>
    <dbReference type="NCBI Taxonomy" id="1924988"/>
    <lineage>
        <taxon>Bacteria</taxon>
        <taxon>Pseudomonadati</taxon>
        <taxon>Pseudomonadota</taxon>
        <taxon>Betaproteobacteria</taxon>
        <taxon>Burkholderiales</taxon>
        <taxon>Comamonadaceae</taxon>
        <taxon>Acidovorax</taxon>
    </lineage>
</organism>
<evidence type="ECO:0000313" key="4">
    <source>
        <dbReference type="Proteomes" id="UP001501788"/>
    </source>
</evidence>
<proteinExistence type="predicted"/>
<evidence type="ECO:0000256" key="2">
    <source>
        <dbReference type="SAM" id="Phobius"/>
    </source>
</evidence>
<feature type="compositionally biased region" description="Low complexity" evidence="1">
    <location>
        <begin position="34"/>
        <end position="46"/>
    </location>
</feature>
<feature type="region of interest" description="Disordered" evidence="1">
    <location>
        <begin position="34"/>
        <end position="78"/>
    </location>
</feature>
<comment type="caution">
    <text evidence="3">The sequence shown here is derived from an EMBL/GenBank/DDBJ whole genome shotgun (WGS) entry which is preliminary data.</text>
</comment>
<feature type="transmembrane region" description="Helical" evidence="2">
    <location>
        <begin position="117"/>
        <end position="142"/>
    </location>
</feature>
<feature type="region of interest" description="Disordered" evidence="1">
    <location>
        <begin position="157"/>
        <end position="178"/>
    </location>
</feature>
<reference evidence="4" key="1">
    <citation type="journal article" date="2019" name="Int. J. Syst. Evol. Microbiol.">
        <title>The Global Catalogue of Microorganisms (GCM) 10K type strain sequencing project: providing services to taxonomists for standard genome sequencing and annotation.</title>
        <authorList>
            <consortium name="The Broad Institute Genomics Platform"/>
            <consortium name="The Broad Institute Genome Sequencing Center for Infectious Disease"/>
            <person name="Wu L."/>
            <person name="Ma J."/>
        </authorList>
    </citation>
    <scope>NUCLEOTIDE SEQUENCE [LARGE SCALE GENOMIC DNA]</scope>
    <source>
        <strain evidence="4">JCM 31890</strain>
    </source>
</reference>
<keyword evidence="2" id="KW-0472">Membrane</keyword>
<evidence type="ECO:0000256" key="1">
    <source>
        <dbReference type="SAM" id="MobiDB-lite"/>
    </source>
</evidence>
<name>A0ABP8LI34_9BURK</name>
<keyword evidence="2" id="KW-1133">Transmembrane helix</keyword>
<evidence type="ECO:0000313" key="3">
    <source>
        <dbReference type="EMBL" id="GAA4429200.1"/>
    </source>
</evidence>
<protein>
    <submittedName>
        <fullName evidence="3">Uncharacterized protein</fullName>
    </submittedName>
</protein>
<dbReference type="Proteomes" id="UP001501788">
    <property type="component" value="Unassembled WGS sequence"/>
</dbReference>
<accession>A0ABP8LI34</accession>
<gene>
    <name evidence="3" type="ORF">GCM10023090_28980</name>
</gene>